<keyword evidence="7" id="KW-1185">Reference proteome</keyword>
<name>A0AAD5PIC6_9FUNG</name>
<feature type="transmembrane region" description="Helical" evidence="5">
    <location>
        <begin position="42"/>
        <end position="63"/>
    </location>
</feature>
<evidence type="ECO:0000256" key="4">
    <source>
        <dbReference type="ARBA" id="ARBA00023136"/>
    </source>
</evidence>
<evidence type="ECO:0000256" key="3">
    <source>
        <dbReference type="ARBA" id="ARBA00022989"/>
    </source>
</evidence>
<dbReference type="AlphaFoldDB" id="A0AAD5PIC6"/>
<keyword evidence="2 5" id="KW-0812">Transmembrane</keyword>
<organism evidence="6 7">
    <name type="scientific">Phascolomyces articulosus</name>
    <dbReference type="NCBI Taxonomy" id="60185"/>
    <lineage>
        <taxon>Eukaryota</taxon>
        <taxon>Fungi</taxon>
        <taxon>Fungi incertae sedis</taxon>
        <taxon>Mucoromycota</taxon>
        <taxon>Mucoromycotina</taxon>
        <taxon>Mucoromycetes</taxon>
        <taxon>Mucorales</taxon>
        <taxon>Lichtheimiaceae</taxon>
        <taxon>Phascolomyces</taxon>
    </lineage>
</organism>
<keyword evidence="3 5" id="KW-1133">Transmembrane helix</keyword>
<feature type="transmembrane region" description="Helical" evidence="5">
    <location>
        <begin position="75"/>
        <end position="96"/>
    </location>
</feature>
<feature type="transmembrane region" description="Helical" evidence="5">
    <location>
        <begin position="182"/>
        <end position="202"/>
    </location>
</feature>
<dbReference type="Proteomes" id="UP001209540">
    <property type="component" value="Unassembled WGS sequence"/>
</dbReference>
<gene>
    <name evidence="6" type="ORF">BDA99DRAFT_502352</name>
</gene>
<proteinExistence type="predicted"/>
<comment type="subcellular location">
    <subcellularLocation>
        <location evidence="1">Endomembrane system</location>
        <topology evidence="1">Multi-pass membrane protein</topology>
    </subcellularLocation>
</comment>
<dbReference type="PANTHER" id="PTHR10989:SF16">
    <property type="entry name" value="AT02829P-RELATED"/>
    <property type="match status" value="1"/>
</dbReference>
<sequence length="222" mass="25212">MATKEWTRLLLNVVGLLSNGYGFSFVVGAFPSDIGFGGIFQFLTIIGLTLATITFALKVLRFTVPGALEGVYKHVAYVTTPMEGLISLLYWPMVIYSKDLLQHQEVPFVLPLPLDMSLHLWPAVLLWIDFLVFDVDFQRSKSHILTIYAFTFLYFGWSTYCFTRNGFWVYPFLAEFSTIGRATFFMFCGNVCIAMYEAGAFIHKKLNVARAEVAETKKTKSQ</sequence>
<evidence type="ECO:0000256" key="5">
    <source>
        <dbReference type="SAM" id="Phobius"/>
    </source>
</evidence>
<evidence type="ECO:0000256" key="1">
    <source>
        <dbReference type="ARBA" id="ARBA00004127"/>
    </source>
</evidence>
<dbReference type="PANTHER" id="PTHR10989">
    <property type="entry name" value="ANDROGEN-INDUCED PROTEIN 1-RELATED"/>
    <property type="match status" value="1"/>
</dbReference>
<evidence type="ECO:0000256" key="2">
    <source>
        <dbReference type="ARBA" id="ARBA00022692"/>
    </source>
</evidence>
<dbReference type="Pfam" id="PF04750">
    <property type="entry name" value="Far-17a_AIG1"/>
    <property type="match status" value="1"/>
</dbReference>
<dbReference type="InterPro" id="IPR006838">
    <property type="entry name" value="ADTRP_AIG1"/>
</dbReference>
<dbReference type="GO" id="GO:0012505">
    <property type="term" value="C:endomembrane system"/>
    <property type="evidence" value="ECO:0007669"/>
    <property type="project" value="UniProtKB-SubCell"/>
</dbReference>
<reference evidence="6" key="2">
    <citation type="submission" date="2023-02" db="EMBL/GenBank/DDBJ databases">
        <authorList>
            <consortium name="DOE Joint Genome Institute"/>
            <person name="Mondo S.J."/>
            <person name="Chang Y."/>
            <person name="Wang Y."/>
            <person name="Ahrendt S."/>
            <person name="Andreopoulos W."/>
            <person name="Barry K."/>
            <person name="Beard J."/>
            <person name="Benny G.L."/>
            <person name="Blankenship S."/>
            <person name="Bonito G."/>
            <person name="Cuomo C."/>
            <person name="Desiro A."/>
            <person name="Gervers K.A."/>
            <person name="Hundley H."/>
            <person name="Kuo A."/>
            <person name="LaButti K."/>
            <person name="Lang B.F."/>
            <person name="Lipzen A."/>
            <person name="O'Donnell K."/>
            <person name="Pangilinan J."/>
            <person name="Reynolds N."/>
            <person name="Sandor L."/>
            <person name="Smith M.W."/>
            <person name="Tsang A."/>
            <person name="Grigoriev I.V."/>
            <person name="Stajich J.E."/>
            <person name="Spatafora J.W."/>
        </authorList>
    </citation>
    <scope>NUCLEOTIDE SEQUENCE</scope>
    <source>
        <strain evidence="6">RSA 2281</strain>
    </source>
</reference>
<keyword evidence="4 5" id="KW-0472">Membrane</keyword>
<evidence type="ECO:0000313" key="7">
    <source>
        <dbReference type="Proteomes" id="UP001209540"/>
    </source>
</evidence>
<reference evidence="6" key="1">
    <citation type="journal article" date="2022" name="IScience">
        <title>Evolution of zygomycete secretomes and the origins of terrestrial fungal ecologies.</title>
        <authorList>
            <person name="Chang Y."/>
            <person name="Wang Y."/>
            <person name="Mondo S."/>
            <person name="Ahrendt S."/>
            <person name="Andreopoulos W."/>
            <person name="Barry K."/>
            <person name="Beard J."/>
            <person name="Benny G.L."/>
            <person name="Blankenship S."/>
            <person name="Bonito G."/>
            <person name="Cuomo C."/>
            <person name="Desiro A."/>
            <person name="Gervers K.A."/>
            <person name="Hundley H."/>
            <person name="Kuo A."/>
            <person name="LaButti K."/>
            <person name="Lang B.F."/>
            <person name="Lipzen A."/>
            <person name="O'Donnell K."/>
            <person name="Pangilinan J."/>
            <person name="Reynolds N."/>
            <person name="Sandor L."/>
            <person name="Smith M.E."/>
            <person name="Tsang A."/>
            <person name="Grigoriev I.V."/>
            <person name="Stajich J.E."/>
            <person name="Spatafora J.W."/>
        </authorList>
    </citation>
    <scope>NUCLEOTIDE SEQUENCE</scope>
    <source>
        <strain evidence="6">RSA 2281</strain>
    </source>
</reference>
<evidence type="ECO:0000313" key="6">
    <source>
        <dbReference type="EMBL" id="KAI9270646.1"/>
    </source>
</evidence>
<feature type="transmembrane region" description="Helical" evidence="5">
    <location>
        <begin position="9"/>
        <end position="30"/>
    </location>
</feature>
<feature type="transmembrane region" description="Helical" evidence="5">
    <location>
        <begin position="116"/>
        <end position="133"/>
    </location>
</feature>
<dbReference type="EMBL" id="JAIXMP010000007">
    <property type="protein sequence ID" value="KAI9270646.1"/>
    <property type="molecule type" value="Genomic_DNA"/>
</dbReference>
<accession>A0AAD5PIC6</accession>
<comment type="caution">
    <text evidence="6">The sequence shown here is derived from an EMBL/GenBank/DDBJ whole genome shotgun (WGS) entry which is preliminary data.</text>
</comment>
<feature type="transmembrane region" description="Helical" evidence="5">
    <location>
        <begin position="145"/>
        <end position="170"/>
    </location>
</feature>
<dbReference type="GO" id="GO:0016020">
    <property type="term" value="C:membrane"/>
    <property type="evidence" value="ECO:0007669"/>
    <property type="project" value="InterPro"/>
</dbReference>
<protein>
    <submittedName>
        <fullName evidence="6">FAR-17a/AIG1-like protein</fullName>
    </submittedName>
</protein>